<gene>
    <name evidence="2" type="ORF">AVDCRST_MAG35-1307</name>
</gene>
<dbReference type="AlphaFoldDB" id="A0A6J4PFQ2"/>
<keyword evidence="1" id="KW-0472">Membrane</keyword>
<feature type="transmembrane region" description="Helical" evidence="1">
    <location>
        <begin position="162"/>
        <end position="182"/>
    </location>
</feature>
<reference evidence="2" key="1">
    <citation type="submission" date="2020-02" db="EMBL/GenBank/DDBJ databases">
        <authorList>
            <person name="Meier V. D."/>
        </authorList>
    </citation>
    <scope>NUCLEOTIDE SEQUENCE</scope>
    <source>
        <strain evidence="2">AVDCRST_MAG35</strain>
    </source>
</reference>
<feature type="transmembrane region" description="Helical" evidence="1">
    <location>
        <begin position="261"/>
        <end position="279"/>
    </location>
</feature>
<dbReference type="EMBL" id="CADCUY010000274">
    <property type="protein sequence ID" value="CAA9408711.1"/>
    <property type="molecule type" value="Genomic_DNA"/>
</dbReference>
<dbReference type="PANTHER" id="PTHR35337:SF1">
    <property type="entry name" value="SLR1478 PROTEIN"/>
    <property type="match status" value="1"/>
</dbReference>
<feature type="transmembrane region" description="Helical" evidence="1">
    <location>
        <begin position="189"/>
        <end position="208"/>
    </location>
</feature>
<keyword evidence="1" id="KW-0812">Transmembrane</keyword>
<dbReference type="Pfam" id="PF01944">
    <property type="entry name" value="SpoIIM"/>
    <property type="match status" value="1"/>
</dbReference>
<evidence type="ECO:0000313" key="2">
    <source>
        <dbReference type="EMBL" id="CAA9408711.1"/>
    </source>
</evidence>
<name>A0A6J4PFQ2_9ACTN</name>
<proteinExistence type="predicted"/>
<organism evidence="2">
    <name type="scientific">uncultured Quadrisphaera sp</name>
    <dbReference type="NCBI Taxonomy" id="904978"/>
    <lineage>
        <taxon>Bacteria</taxon>
        <taxon>Bacillati</taxon>
        <taxon>Actinomycetota</taxon>
        <taxon>Actinomycetes</taxon>
        <taxon>Kineosporiales</taxon>
        <taxon>Kineosporiaceae</taxon>
        <taxon>Quadrisphaera</taxon>
        <taxon>environmental samples</taxon>
    </lineage>
</organism>
<evidence type="ECO:0000256" key="1">
    <source>
        <dbReference type="SAM" id="Phobius"/>
    </source>
</evidence>
<feature type="transmembrane region" description="Helical" evidence="1">
    <location>
        <begin position="214"/>
        <end position="240"/>
    </location>
</feature>
<sequence>MASPGSTDAEALAAVHGPEWDELDELLRRRHLSGAQADRLVLLYRRTAAHLSQARTAAPDPVLLGRLSALVARARTRLTGAREPAWRDVARFAVVALPAALWRLRWWTAAVAAAFLAVAVATAAWVASDPEVLAALGTTEELRAYVDEDFAGYYRQGSAGSFAALVWSNNAWIAAQCVAFGISGVWVPFVVLQNAVAVGSAAGVMIAFDRGGQFFALVLPHGMLELTAVFVAAAAGLKVFWAWVEPGPRPRGRAVAEEGRALVTVALGLVVVLALAGLVEAVVTPSGLPTPVRIGVGALALGAFLAYGGVLGRRAVAAGAAGDVRAEQRGDVQPVAG</sequence>
<dbReference type="InterPro" id="IPR002798">
    <property type="entry name" value="SpoIIM-like"/>
</dbReference>
<accession>A0A6J4PFQ2</accession>
<dbReference type="PANTHER" id="PTHR35337">
    <property type="entry name" value="SLR1478 PROTEIN"/>
    <property type="match status" value="1"/>
</dbReference>
<feature type="transmembrane region" description="Helical" evidence="1">
    <location>
        <begin position="106"/>
        <end position="127"/>
    </location>
</feature>
<protein>
    <submittedName>
        <fullName evidence="2">Stage II sporulation protein M</fullName>
    </submittedName>
</protein>
<keyword evidence="1" id="KW-1133">Transmembrane helix</keyword>
<feature type="transmembrane region" description="Helical" evidence="1">
    <location>
        <begin position="291"/>
        <end position="310"/>
    </location>
</feature>